<dbReference type="PANTHER" id="PTHR46825:SF9">
    <property type="entry name" value="BETA-LACTAMASE-RELATED DOMAIN-CONTAINING PROTEIN"/>
    <property type="match status" value="1"/>
</dbReference>
<evidence type="ECO:0000259" key="2">
    <source>
        <dbReference type="Pfam" id="PF00144"/>
    </source>
</evidence>
<keyword evidence="1" id="KW-0812">Transmembrane</keyword>
<reference evidence="3 4" key="1">
    <citation type="journal article" date="2011" name="J. Bacteriol.">
        <title>Genome sequence of strain IMCC3088, a proteorhodopsin-containing marine bacterium belonging to the OM60/NOR5 clade.</title>
        <authorList>
            <person name="Jang Y."/>
            <person name="Oh H.M."/>
            <person name="Kang I."/>
            <person name="Lee K."/>
            <person name="Yang S.J."/>
            <person name="Cho J.C."/>
        </authorList>
    </citation>
    <scope>NUCLEOTIDE SEQUENCE [LARGE SCALE GENOMIC DNA]</scope>
    <source>
        <strain evidence="3 4">IMCC3088</strain>
    </source>
</reference>
<dbReference type="EMBL" id="AEIG01000081">
    <property type="protein sequence ID" value="EGG28806.1"/>
    <property type="molecule type" value="Genomic_DNA"/>
</dbReference>
<feature type="transmembrane region" description="Helical" evidence="1">
    <location>
        <begin position="581"/>
        <end position="605"/>
    </location>
</feature>
<feature type="domain" description="Beta-lactamase-related" evidence="2">
    <location>
        <begin position="56"/>
        <end position="357"/>
    </location>
</feature>
<dbReference type="InterPro" id="IPR001466">
    <property type="entry name" value="Beta-lactam-related"/>
</dbReference>
<keyword evidence="1" id="KW-0472">Membrane</keyword>
<keyword evidence="1" id="KW-1133">Transmembrane helix</keyword>
<dbReference type="AlphaFoldDB" id="F3L4D8"/>
<dbReference type="PANTHER" id="PTHR46825">
    <property type="entry name" value="D-ALANYL-D-ALANINE-CARBOXYPEPTIDASE/ENDOPEPTIDASE AMPH"/>
    <property type="match status" value="1"/>
</dbReference>
<feature type="transmembrane region" description="Helical" evidence="1">
    <location>
        <begin position="508"/>
        <end position="529"/>
    </location>
</feature>
<evidence type="ECO:0000256" key="1">
    <source>
        <dbReference type="SAM" id="Phobius"/>
    </source>
</evidence>
<evidence type="ECO:0000313" key="4">
    <source>
        <dbReference type="Proteomes" id="UP000005615"/>
    </source>
</evidence>
<dbReference type="InterPro" id="IPR050491">
    <property type="entry name" value="AmpC-like"/>
</dbReference>
<keyword evidence="4" id="KW-1185">Reference proteome</keyword>
<dbReference type="Pfam" id="PF00144">
    <property type="entry name" value="Beta-lactamase"/>
    <property type="match status" value="1"/>
</dbReference>
<dbReference type="InterPro" id="IPR012338">
    <property type="entry name" value="Beta-lactam/transpept-like"/>
</dbReference>
<name>F3L4D8_9GAMM</name>
<evidence type="ECO:0000313" key="3">
    <source>
        <dbReference type="EMBL" id="EGG28806.1"/>
    </source>
</evidence>
<dbReference type="Proteomes" id="UP000005615">
    <property type="component" value="Unassembled WGS sequence"/>
</dbReference>
<feature type="transmembrane region" description="Helical" evidence="1">
    <location>
        <begin position="617"/>
        <end position="637"/>
    </location>
</feature>
<dbReference type="RefSeq" id="WP_009576694.1">
    <property type="nucleotide sequence ID" value="NZ_AEIG01000081.1"/>
</dbReference>
<dbReference type="SUPFAM" id="SSF56601">
    <property type="entry name" value="beta-lactamase/transpeptidase-like"/>
    <property type="match status" value="1"/>
</dbReference>
<dbReference type="Gene3D" id="3.40.710.10">
    <property type="entry name" value="DD-peptidase/beta-lactamase superfamily"/>
    <property type="match status" value="1"/>
</dbReference>
<sequence length="646" mass="71510">MVITEFLETHMMIDKLKIGSKQLGLVFLAFLMGNDGSYASIPPNVANSDVVEAFVDGVVKASMKNAKSSAGVVAVMKDGEMIFSKGYGFLDVEKRIPVDPNTTLFRPGSISKLFTWVAVMQQVEQGNVDLDVDVNGYLKSLKVANTWPGQPVTLRHIMTHTAGFEDGFLGYLIIDDPSRIMPLEQSLAKYQPQRINPPGVHTAYSNWATALAGLVVEEVSGMSFNDYVQRHIFDTLGMTHSSFLEPLPPQLASNVAKAYGYSQGRYVELNYEIISNFGPAGAAAVSARDMSIFAQALLNGGAVDGKRILKSSTLQQMVDGGFTHDPRVRGMGLGFLKRRYGRDDLDVFGHDGGTTIFSSHLGLSSKENFMLFSSFGGPGAKEVHSTFVKSFYDEFFPSEASKVDPPADFFERGKRYEGTYHSWRSSFTKIESLLRLITSLKVVLLPDNTLMIGGKRYVEIDTNLFQEADDNGRIAFQEDVNGKITGLVIDGFGVMQFYRAPFYETGRFIMLSLGSVLLVFMHVLLQAVYRRREFNTLVAFERKAVVASTLLAATHFSFLTFAAVGASGGLIALMYDVPLTLKIALIFPILAALLTLYHIYCTFQVLRHGELEGPRALAKLIVVNLAGLYMVWFYSYWNLLGFNYFS</sequence>
<organism evidence="3 4">
    <name type="scientific">Aequoribacter fuscus</name>
    <dbReference type="NCBI Taxonomy" id="2518989"/>
    <lineage>
        <taxon>Bacteria</taxon>
        <taxon>Pseudomonadati</taxon>
        <taxon>Pseudomonadota</taxon>
        <taxon>Gammaproteobacteria</taxon>
        <taxon>Cellvibrionales</taxon>
        <taxon>Halieaceae</taxon>
        <taxon>Aequoribacter</taxon>
    </lineage>
</organism>
<dbReference type="eggNOG" id="COG1680">
    <property type="taxonomic scope" value="Bacteria"/>
</dbReference>
<dbReference type="STRING" id="2518989.IMCC3088_2539"/>
<gene>
    <name evidence="3" type="ORF">IMCC3088_2539</name>
</gene>
<protein>
    <submittedName>
        <fullName evidence="3">Beta-lactamase</fullName>
    </submittedName>
</protein>
<feature type="transmembrane region" description="Helical" evidence="1">
    <location>
        <begin position="550"/>
        <end position="575"/>
    </location>
</feature>
<accession>F3L4D8</accession>
<comment type="caution">
    <text evidence="3">The sequence shown here is derived from an EMBL/GenBank/DDBJ whole genome shotgun (WGS) entry which is preliminary data.</text>
</comment>
<proteinExistence type="predicted"/>